<dbReference type="PANTHER" id="PTHR33527">
    <property type="entry name" value="OS07G0274300 PROTEIN"/>
    <property type="match status" value="1"/>
</dbReference>
<dbReference type="EMBL" id="QGNW01001363">
    <property type="protein sequence ID" value="RVW44018.1"/>
    <property type="molecule type" value="Genomic_DNA"/>
</dbReference>
<dbReference type="Proteomes" id="UP000288805">
    <property type="component" value="Unassembled WGS sequence"/>
</dbReference>
<feature type="region of interest" description="Disordered" evidence="1">
    <location>
        <begin position="271"/>
        <end position="298"/>
    </location>
</feature>
<reference evidence="3 4" key="1">
    <citation type="journal article" date="2018" name="PLoS Genet.">
        <title>Population sequencing reveals clonal diversity and ancestral inbreeding in the grapevine cultivar Chardonnay.</title>
        <authorList>
            <person name="Roach M.J."/>
            <person name="Johnson D.L."/>
            <person name="Bohlmann J."/>
            <person name="van Vuuren H.J."/>
            <person name="Jones S.J."/>
            <person name="Pretorius I.S."/>
            <person name="Schmidt S.A."/>
            <person name="Borneman A.R."/>
        </authorList>
    </citation>
    <scope>NUCLEOTIDE SEQUENCE [LARGE SCALE GENOMIC DNA]</scope>
    <source>
        <strain evidence="4">cv. Chardonnay</strain>
        <strain evidence="3">I10V1</strain>
        <tissue evidence="3">Leaf</tissue>
    </source>
</reference>
<evidence type="ECO:0000256" key="1">
    <source>
        <dbReference type="SAM" id="MobiDB-lite"/>
    </source>
</evidence>
<dbReference type="EMBL" id="QGNW01000056">
    <property type="protein sequence ID" value="RVX05495.1"/>
    <property type="molecule type" value="Genomic_DNA"/>
</dbReference>
<accession>A0A438J952</accession>
<organism evidence="3 4">
    <name type="scientific">Vitis vinifera</name>
    <name type="common">Grape</name>
    <dbReference type="NCBI Taxonomy" id="29760"/>
    <lineage>
        <taxon>Eukaryota</taxon>
        <taxon>Viridiplantae</taxon>
        <taxon>Streptophyta</taxon>
        <taxon>Embryophyta</taxon>
        <taxon>Tracheophyta</taxon>
        <taxon>Spermatophyta</taxon>
        <taxon>Magnoliopsida</taxon>
        <taxon>eudicotyledons</taxon>
        <taxon>Gunneridae</taxon>
        <taxon>Pentapetalae</taxon>
        <taxon>rosids</taxon>
        <taxon>Vitales</taxon>
        <taxon>Vitaceae</taxon>
        <taxon>Viteae</taxon>
        <taxon>Vitis</taxon>
    </lineage>
</organism>
<name>A0A438J952_VITVI</name>
<dbReference type="PANTHER" id="PTHR33527:SF14">
    <property type="entry name" value="OS07G0274300 PROTEIN"/>
    <property type="match status" value="1"/>
</dbReference>
<gene>
    <name evidence="3" type="ORF">CK203_013518</name>
    <name evidence="2" type="ORF">CK203_074977</name>
</gene>
<sequence length="298" mass="33672">MFHSIDRQLYTLLVVNLWRDPVESMQIIAFWLWLERSGFNNAVTKMLSLPYILVNELADEALTCLNCISNHYPSSSPDSHDIPLIQSLMEKEIDLQFFHHNRVPAAQGIAKIVKEVCLRGLKDIMDSAIERNKTQNVMESQMVVPPMVHTGLNKMGLGGMVDMGYGESEVGQPWNREIEVPPDDRTMFVTFSKGYPVYEWEVREFFGRSYGDCIESLYMQEVEANEQSLFARIVFHSASTIEMILNGMGKAKFTINAKHVWARKFVPKRAKPLSATSPASSSSPGEMPASPHLPLSLS</sequence>
<dbReference type="AlphaFoldDB" id="A0A438J952"/>
<protein>
    <submittedName>
        <fullName evidence="3">Uncharacterized protein</fullName>
    </submittedName>
</protein>
<dbReference type="OrthoDB" id="1882251at2759"/>
<evidence type="ECO:0000313" key="2">
    <source>
        <dbReference type="EMBL" id="RVW44018.1"/>
    </source>
</evidence>
<comment type="caution">
    <text evidence="3">The sequence shown here is derived from an EMBL/GenBank/DDBJ whole genome shotgun (WGS) entry which is preliminary data.</text>
</comment>
<evidence type="ECO:0000313" key="4">
    <source>
        <dbReference type="Proteomes" id="UP000288805"/>
    </source>
</evidence>
<evidence type="ECO:0000313" key="3">
    <source>
        <dbReference type="EMBL" id="RVX05495.1"/>
    </source>
</evidence>
<proteinExistence type="predicted"/>
<feature type="compositionally biased region" description="Low complexity" evidence="1">
    <location>
        <begin position="272"/>
        <end position="290"/>
    </location>
</feature>